<sequence length="57" mass="7087">MIQLKAFMMFKKEKCMQKIEQINSFNKFYFNSLKKMLDYKVKLLMIKQQLNLLNKYQ</sequence>
<dbReference type="AlphaFoldDB" id="A0A8S1QTF1"/>
<accession>A0A8S1QTF1</accession>
<name>A0A8S1QTF1_9CILI</name>
<evidence type="ECO:0000313" key="1">
    <source>
        <dbReference type="EMBL" id="CAD8118959.1"/>
    </source>
</evidence>
<dbReference type="EMBL" id="CAJJDN010000119">
    <property type="protein sequence ID" value="CAD8118959.1"/>
    <property type="molecule type" value="Genomic_DNA"/>
</dbReference>
<evidence type="ECO:0000313" key="2">
    <source>
        <dbReference type="Proteomes" id="UP000692954"/>
    </source>
</evidence>
<reference evidence="1" key="1">
    <citation type="submission" date="2021-01" db="EMBL/GenBank/DDBJ databases">
        <authorList>
            <consortium name="Genoscope - CEA"/>
            <person name="William W."/>
        </authorList>
    </citation>
    <scope>NUCLEOTIDE SEQUENCE</scope>
</reference>
<protein>
    <submittedName>
        <fullName evidence="1">Uncharacterized protein</fullName>
    </submittedName>
</protein>
<keyword evidence="2" id="KW-1185">Reference proteome</keyword>
<comment type="caution">
    <text evidence="1">The sequence shown here is derived from an EMBL/GenBank/DDBJ whole genome shotgun (WGS) entry which is preliminary data.</text>
</comment>
<proteinExistence type="predicted"/>
<gene>
    <name evidence="1" type="ORF">PSON_ATCC_30995.1.T1190075</name>
</gene>
<dbReference type="Proteomes" id="UP000692954">
    <property type="component" value="Unassembled WGS sequence"/>
</dbReference>
<organism evidence="1 2">
    <name type="scientific">Paramecium sonneborni</name>
    <dbReference type="NCBI Taxonomy" id="65129"/>
    <lineage>
        <taxon>Eukaryota</taxon>
        <taxon>Sar</taxon>
        <taxon>Alveolata</taxon>
        <taxon>Ciliophora</taxon>
        <taxon>Intramacronucleata</taxon>
        <taxon>Oligohymenophorea</taxon>
        <taxon>Peniculida</taxon>
        <taxon>Parameciidae</taxon>
        <taxon>Paramecium</taxon>
    </lineage>
</organism>